<keyword evidence="3" id="KW-1185">Reference proteome</keyword>
<dbReference type="Proteomes" id="UP001610444">
    <property type="component" value="Unassembled WGS sequence"/>
</dbReference>
<accession>A0ABR4K1W4</accession>
<proteinExistence type="predicted"/>
<feature type="region of interest" description="Disordered" evidence="1">
    <location>
        <begin position="1"/>
        <end position="26"/>
    </location>
</feature>
<protein>
    <submittedName>
        <fullName evidence="2">Uncharacterized protein</fullName>
    </submittedName>
</protein>
<feature type="compositionally biased region" description="Polar residues" evidence="1">
    <location>
        <begin position="1"/>
        <end position="11"/>
    </location>
</feature>
<evidence type="ECO:0000313" key="3">
    <source>
        <dbReference type="Proteomes" id="UP001610444"/>
    </source>
</evidence>
<name>A0ABR4K1W4_9EURO</name>
<dbReference type="GeneID" id="98156144"/>
<gene>
    <name evidence="2" type="ORF">BJX68DRAFT_242371</name>
</gene>
<sequence length="149" mass="16652">MMDNLRTGNFKTQTQQHSSSSHGHRNVHSRASVIVHMCLEMARKLHRLHCQANAALQVNSNSSSVGPSFGTMAWLQIIPMKQPSIRFLERNPCSRVDCCMSTKERLRSIAVIQESASIEACMGECSKGWLITRSFFSTLIEVASDVREG</sequence>
<feature type="compositionally biased region" description="Low complexity" evidence="1">
    <location>
        <begin position="12"/>
        <end position="21"/>
    </location>
</feature>
<dbReference type="EMBL" id="JBFXLR010000038">
    <property type="protein sequence ID" value="KAL2845158.1"/>
    <property type="molecule type" value="Genomic_DNA"/>
</dbReference>
<organism evidence="2 3">
    <name type="scientific">Aspergillus pseudodeflectus</name>
    <dbReference type="NCBI Taxonomy" id="176178"/>
    <lineage>
        <taxon>Eukaryota</taxon>
        <taxon>Fungi</taxon>
        <taxon>Dikarya</taxon>
        <taxon>Ascomycota</taxon>
        <taxon>Pezizomycotina</taxon>
        <taxon>Eurotiomycetes</taxon>
        <taxon>Eurotiomycetidae</taxon>
        <taxon>Eurotiales</taxon>
        <taxon>Aspergillaceae</taxon>
        <taxon>Aspergillus</taxon>
        <taxon>Aspergillus subgen. Nidulantes</taxon>
    </lineage>
</organism>
<reference evidence="2 3" key="1">
    <citation type="submission" date="2024-07" db="EMBL/GenBank/DDBJ databases">
        <title>Section-level genome sequencing and comparative genomics of Aspergillus sections Usti and Cavernicolus.</title>
        <authorList>
            <consortium name="Lawrence Berkeley National Laboratory"/>
            <person name="Nybo J.L."/>
            <person name="Vesth T.C."/>
            <person name="Theobald S."/>
            <person name="Frisvad J.C."/>
            <person name="Larsen T.O."/>
            <person name="Kjaerboelling I."/>
            <person name="Rothschild-Mancinelli K."/>
            <person name="Lyhne E.K."/>
            <person name="Kogle M.E."/>
            <person name="Barry K."/>
            <person name="Clum A."/>
            <person name="Na H."/>
            <person name="Ledsgaard L."/>
            <person name="Lin J."/>
            <person name="Lipzen A."/>
            <person name="Kuo A."/>
            <person name="Riley R."/>
            <person name="Mondo S."/>
            <person name="LaButti K."/>
            <person name="Haridas S."/>
            <person name="Pangalinan J."/>
            <person name="Salamov A.A."/>
            <person name="Simmons B.A."/>
            <person name="Magnuson J.K."/>
            <person name="Chen J."/>
            <person name="Drula E."/>
            <person name="Henrissat B."/>
            <person name="Wiebenga A."/>
            <person name="Lubbers R.J."/>
            <person name="Gomes A.C."/>
            <person name="Macurrencykelacurrency M.R."/>
            <person name="Stajich J."/>
            <person name="Grigoriev I.V."/>
            <person name="Mortensen U.H."/>
            <person name="De vries R.P."/>
            <person name="Baker S.E."/>
            <person name="Andersen M.R."/>
        </authorList>
    </citation>
    <scope>NUCLEOTIDE SEQUENCE [LARGE SCALE GENOMIC DNA]</scope>
    <source>
        <strain evidence="2 3">CBS 756.74</strain>
    </source>
</reference>
<evidence type="ECO:0000256" key="1">
    <source>
        <dbReference type="SAM" id="MobiDB-lite"/>
    </source>
</evidence>
<evidence type="ECO:0000313" key="2">
    <source>
        <dbReference type="EMBL" id="KAL2845158.1"/>
    </source>
</evidence>
<dbReference type="RefSeq" id="XP_070896515.1">
    <property type="nucleotide sequence ID" value="XM_071040980.1"/>
</dbReference>
<comment type="caution">
    <text evidence="2">The sequence shown here is derived from an EMBL/GenBank/DDBJ whole genome shotgun (WGS) entry which is preliminary data.</text>
</comment>